<dbReference type="Proteomes" id="UP000432464">
    <property type="component" value="Unassembled WGS sequence"/>
</dbReference>
<keyword evidence="2" id="KW-1185">Reference proteome</keyword>
<reference evidence="1 2" key="1">
    <citation type="submission" date="2019-11" db="EMBL/GenBank/DDBJ databases">
        <title>Nocardia sp. nov. CT2-14 isolated from soil.</title>
        <authorList>
            <person name="Kanchanasin P."/>
            <person name="Tanasupawat S."/>
            <person name="Yuki M."/>
            <person name="Kudo T."/>
        </authorList>
    </citation>
    <scope>NUCLEOTIDE SEQUENCE [LARGE SCALE GENOMIC DNA]</scope>
    <source>
        <strain evidence="1 2">CT2-14</strain>
    </source>
</reference>
<evidence type="ECO:0000313" key="1">
    <source>
        <dbReference type="EMBL" id="MTE11570.1"/>
    </source>
</evidence>
<dbReference type="AlphaFoldDB" id="A0A6I3KSP8"/>
<dbReference type="EMBL" id="WMBB01000001">
    <property type="protein sequence ID" value="MTE11570.1"/>
    <property type="molecule type" value="Genomic_DNA"/>
</dbReference>
<organism evidence="1 2">
    <name type="scientific">Nocardia aurantiaca</name>
    <dbReference type="NCBI Taxonomy" id="2675850"/>
    <lineage>
        <taxon>Bacteria</taxon>
        <taxon>Bacillati</taxon>
        <taxon>Actinomycetota</taxon>
        <taxon>Actinomycetes</taxon>
        <taxon>Mycobacteriales</taxon>
        <taxon>Nocardiaceae</taxon>
        <taxon>Nocardia</taxon>
    </lineage>
</organism>
<protein>
    <recommendedName>
        <fullName evidence="3">PE family protein</fullName>
    </recommendedName>
</protein>
<evidence type="ECO:0008006" key="3">
    <source>
        <dbReference type="Google" id="ProtNLM"/>
    </source>
</evidence>
<comment type="caution">
    <text evidence="1">The sequence shown here is derived from an EMBL/GenBank/DDBJ whole genome shotgun (WGS) entry which is preliminary data.</text>
</comment>
<evidence type="ECO:0000313" key="2">
    <source>
        <dbReference type="Proteomes" id="UP000432464"/>
    </source>
</evidence>
<name>A0A6I3KSP8_9NOCA</name>
<accession>A0A6I3KSP8</accession>
<sequence>MAAQVAGSAAADVGTALAQAVPVFGLIGQEFLAAFAVAQGNFLMSSAEIAAVHADTATTAYAAVGAYGSNEVTSAASFLSTVL</sequence>
<gene>
    <name evidence="1" type="ORF">GLP40_02040</name>
</gene>
<proteinExistence type="predicted"/>